<sequence>MLLTASIPVFVYLWILYNVMYPDPSSPIPLLTAQISLNINETPQIVQIAYGSTISWYLLCLYICTFDIACYAVIIVCGIKIRKSIVKAAQEQQQSSRAVMYNRQISITLVLQAILPCVGSLLSMLCLLTSNFIEETSSAYFMAFISMPVHWIPVLNPVITIIVVGSYRRVVFKKFNSP</sequence>
<evidence type="ECO:0000313" key="3">
    <source>
        <dbReference type="Proteomes" id="UP001201812"/>
    </source>
</evidence>
<comment type="caution">
    <text evidence="2">The sequence shown here is derived from an EMBL/GenBank/DDBJ whole genome shotgun (WGS) entry which is preliminary data.</text>
</comment>
<keyword evidence="1" id="KW-1133">Transmembrane helix</keyword>
<dbReference type="Proteomes" id="UP001201812">
    <property type="component" value="Unassembled WGS sequence"/>
</dbReference>
<reference evidence="2" key="1">
    <citation type="submission" date="2022-01" db="EMBL/GenBank/DDBJ databases">
        <title>Genome Sequence Resource for Two Populations of Ditylenchus destructor, the Migratory Endoparasitic Phytonematode.</title>
        <authorList>
            <person name="Zhang H."/>
            <person name="Lin R."/>
            <person name="Xie B."/>
        </authorList>
    </citation>
    <scope>NUCLEOTIDE SEQUENCE</scope>
    <source>
        <strain evidence="2">BazhouSP</strain>
    </source>
</reference>
<evidence type="ECO:0000256" key="1">
    <source>
        <dbReference type="SAM" id="Phobius"/>
    </source>
</evidence>
<protein>
    <submittedName>
        <fullName evidence="2">Serpentine type 7TM GPCR chemoreceptor str domain-containing protein</fullName>
    </submittedName>
</protein>
<keyword evidence="1" id="KW-0812">Transmembrane</keyword>
<accession>A0AAD4MWY3</accession>
<organism evidence="2 3">
    <name type="scientific">Ditylenchus destructor</name>
    <dbReference type="NCBI Taxonomy" id="166010"/>
    <lineage>
        <taxon>Eukaryota</taxon>
        <taxon>Metazoa</taxon>
        <taxon>Ecdysozoa</taxon>
        <taxon>Nematoda</taxon>
        <taxon>Chromadorea</taxon>
        <taxon>Rhabditida</taxon>
        <taxon>Tylenchina</taxon>
        <taxon>Tylenchomorpha</taxon>
        <taxon>Sphaerularioidea</taxon>
        <taxon>Anguinidae</taxon>
        <taxon>Anguininae</taxon>
        <taxon>Ditylenchus</taxon>
    </lineage>
</organism>
<evidence type="ECO:0000313" key="2">
    <source>
        <dbReference type="EMBL" id="KAI1706126.1"/>
    </source>
</evidence>
<gene>
    <name evidence="2" type="ORF">DdX_13166</name>
</gene>
<dbReference type="EMBL" id="JAKKPZ010000050">
    <property type="protein sequence ID" value="KAI1706126.1"/>
    <property type="molecule type" value="Genomic_DNA"/>
</dbReference>
<name>A0AAD4MWY3_9BILA</name>
<dbReference type="AlphaFoldDB" id="A0AAD4MWY3"/>
<dbReference type="PANTHER" id="PTHR22943">
    <property type="entry name" value="7-TRANSMEMBRANE DOMAIN RECEPTOR C.ELEGANS"/>
    <property type="match status" value="1"/>
</dbReference>
<dbReference type="PANTHER" id="PTHR22943:SF248">
    <property type="entry name" value="SEVEN TM RECEPTOR"/>
    <property type="match status" value="1"/>
</dbReference>
<proteinExistence type="predicted"/>
<feature type="transmembrane region" description="Helical" evidence="1">
    <location>
        <begin position="139"/>
        <end position="164"/>
    </location>
</feature>
<dbReference type="SUPFAM" id="SSF81321">
    <property type="entry name" value="Family A G protein-coupled receptor-like"/>
    <property type="match status" value="1"/>
</dbReference>
<keyword evidence="1" id="KW-0472">Membrane</keyword>
<feature type="transmembrane region" description="Helical" evidence="1">
    <location>
        <begin position="56"/>
        <end position="79"/>
    </location>
</feature>
<keyword evidence="3" id="KW-1185">Reference proteome</keyword>
<feature type="transmembrane region" description="Helical" evidence="1">
    <location>
        <begin position="107"/>
        <end position="133"/>
    </location>
</feature>
<dbReference type="InterPro" id="IPR019428">
    <property type="entry name" value="7TM_GPCR_serpentine_rcpt_Str"/>
</dbReference>
<dbReference type="Pfam" id="PF10326">
    <property type="entry name" value="7TM_GPCR_Str"/>
    <property type="match status" value="1"/>
</dbReference>